<dbReference type="InterPro" id="IPR052940">
    <property type="entry name" value="Carb_Esterase_6"/>
</dbReference>
<dbReference type="Proteomes" id="UP000240009">
    <property type="component" value="Unassembled WGS sequence"/>
</dbReference>
<dbReference type="SUPFAM" id="SSF52266">
    <property type="entry name" value="SGNH hydrolase"/>
    <property type="match status" value="1"/>
</dbReference>
<feature type="domain" description="Sialate O-acetylesterase" evidence="2">
    <location>
        <begin position="24"/>
        <end position="252"/>
    </location>
</feature>
<dbReference type="OrthoDB" id="9795554at2"/>
<evidence type="ECO:0000313" key="3">
    <source>
        <dbReference type="EMBL" id="PQO25837.1"/>
    </source>
</evidence>
<protein>
    <submittedName>
        <fullName evidence="3">Sialate O-acetylesterase</fullName>
    </submittedName>
</protein>
<dbReference type="InterPro" id="IPR005181">
    <property type="entry name" value="SASA"/>
</dbReference>
<accession>A0A2S8F152</accession>
<sequence length="261" mass="28807">MLLTASFVVTGRSEEVDLPAKDKFHLFLLVGQSNMAGRGKVTPDDKVANPKVLMLNQQGKWVPAVDPMHFDKPKMVGVGLGRTFGLEVSKSNPDITIGLIPCAVGGSPIKSWEPGAWDAPTKTHPYDDAMKRAHQALQSGKLVGILWHQGESDSGPGKAEIYDQKLQELIARFRNELDADDVPFIIGQLGQFEESPWNESKKQVDLAHQNIAKMDGHVVFVQSDGLTHKGDKVHFNAESYREFGKRYAKAYLELTNKSSAK</sequence>
<dbReference type="Gene3D" id="3.40.50.1110">
    <property type="entry name" value="SGNH hydrolase"/>
    <property type="match status" value="1"/>
</dbReference>
<dbReference type="AlphaFoldDB" id="A0A2S8F152"/>
<evidence type="ECO:0000259" key="2">
    <source>
        <dbReference type="Pfam" id="PF03629"/>
    </source>
</evidence>
<comment type="caution">
    <text evidence="3">The sequence shown here is derived from an EMBL/GenBank/DDBJ whole genome shotgun (WGS) entry which is preliminary data.</text>
</comment>
<dbReference type="Pfam" id="PF03629">
    <property type="entry name" value="SASA"/>
    <property type="match status" value="1"/>
</dbReference>
<proteinExistence type="predicted"/>
<name>A0A2S8F152_9BACT</name>
<dbReference type="PANTHER" id="PTHR31988">
    <property type="entry name" value="ESTERASE, PUTATIVE (DUF303)-RELATED"/>
    <property type="match status" value="1"/>
</dbReference>
<organism evidence="3 4">
    <name type="scientific">Blastopirellula marina</name>
    <dbReference type="NCBI Taxonomy" id="124"/>
    <lineage>
        <taxon>Bacteria</taxon>
        <taxon>Pseudomonadati</taxon>
        <taxon>Planctomycetota</taxon>
        <taxon>Planctomycetia</taxon>
        <taxon>Pirellulales</taxon>
        <taxon>Pirellulaceae</taxon>
        <taxon>Blastopirellula</taxon>
    </lineage>
</organism>
<dbReference type="EMBL" id="PUIA01000074">
    <property type="protein sequence ID" value="PQO25837.1"/>
    <property type="molecule type" value="Genomic_DNA"/>
</dbReference>
<gene>
    <name evidence="3" type="ORF">C5Y96_23630</name>
</gene>
<dbReference type="InterPro" id="IPR036514">
    <property type="entry name" value="SGNH_hydro_sf"/>
</dbReference>
<evidence type="ECO:0000256" key="1">
    <source>
        <dbReference type="ARBA" id="ARBA00022801"/>
    </source>
</evidence>
<keyword evidence="1" id="KW-0378">Hydrolase</keyword>
<dbReference type="PANTHER" id="PTHR31988:SF19">
    <property type="entry name" value="9-O-ACETYL-N-ACETYLNEURAMINIC ACID DEACETYLASE-RELATED"/>
    <property type="match status" value="1"/>
</dbReference>
<dbReference type="GO" id="GO:0016788">
    <property type="term" value="F:hydrolase activity, acting on ester bonds"/>
    <property type="evidence" value="ECO:0007669"/>
    <property type="project" value="UniProtKB-ARBA"/>
</dbReference>
<reference evidence="3 4" key="1">
    <citation type="submission" date="2018-02" db="EMBL/GenBank/DDBJ databases">
        <title>Comparative genomes isolates from brazilian mangrove.</title>
        <authorList>
            <person name="Araujo J.E."/>
            <person name="Taketani R.G."/>
            <person name="Silva M.C.P."/>
            <person name="Loureco M.V."/>
            <person name="Andreote F.D."/>
        </authorList>
    </citation>
    <scope>NUCLEOTIDE SEQUENCE [LARGE SCALE GENOMIC DNA]</scope>
    <source>
        <strain evidence="3 4">HEX-2 MGV</strain>
    </source>
</reference>
<evidence type="ECO:0000313" key="4">
    <source>
        <dbReference type="Proteomes" id="UP000240009"/>
    </source>
</evidence>